<accession>A0A6N3E4C4</accession>
<keyword evidence="2" id="KW-0472">Membrane</keyword>
<name>A0A6N3E4C4_9FIRM</name>
<dbReference type="InterPro" id="IPR000620">
    <property type="entry name" value="EamA_dom"/>
</dbReference>
<dbReference type="Gene3D" id="1.10.3730.20">
    <property type="match status" value="1"/>
</dbReference>
<dbReference type="SUPFAM" id="SSF103481">
    <property type="entry name" value="Multidrug resistance efflux transporter EmrE"/>
    <property type="match status" value="2"/>
</dbReference>
<feature type="transmembrane region" description="Helical" evidence="2">
    <location>
        <begin position="32"/>
        <end position="54"/>
    </location>
</feature>
<feature type="transmembrane region" description="Helical" evidence="2">
    <location>
        <begin position="178"/>
        <end position="204"/>
    </location>
</feature>
<gene>
    <name evidence="4" type="ORF">IBLFYP30_02457</name>
</gene>
<keyword evidence="2" id="KW-0812">Transmembrane</keyword>
<evidence type="ECO:0000259" key="3">
    <source>
        <dbReference type="Pfam" id="PF00892"/>
    </source>
</evidence>
<feature type="transmembrane region" description="Helical" evidence="2">
    <location>
        <begin position="124"/>
        <end position="142"/>
    </location>
</feature>
<keyword evidence="2" id="KW-1133">Transmembrane helix</keyword>
<comment type="similarity">
    <text evidence="1">Belongs to the EamA transporter family.</text>
</comment>
<dbReference type="InterPro" id="IPR037185">
    <property type="entry name" value="EmrE-like"/>
</dbReference>
<feature type="transmembrane region" description="Helical" evidence="2">
    <location>
        <begin position="224"/>
        <end position="249"/>
    </location>
</feature>
<evidence type="ECO:0000256" key="1">
    <source>
        <dbReference type="ARBA" id="ARBA00007362"/>
    </source>
</evidence>
<feature type="transmembrane region" description="Helical" evidence="2">
    <location>
        <begin position="66"/>
        <end position="87"/>
    </location>
</feature>
<evidence type="ECO:0000256" key="2">
    <source>
        <dbReference type="SAM" id="Phobius"/>
    </source>
</evidence>
<proteinExistence type="inferred from homology"/>
<dbReference type="PANTHER" id="PTHR22911">
    <property type="entry name" value="ACYL-MALONYL CONDENSING ENZYME-RELATED"/>
    <property type="match status" value="1"/>
</dbReference>
<organism evidence="4">
    <name type="scientific">Intestinibacter bartlettii</name>
    <dbReference type="NCBI Taxonomy" id="261299"/>
    <lineage>
        <taxon>Bacteria</taxon>
        <taxon>Bacillati</taxon>
        <taxon>Bacillota</taxon>
        <taxon>Clostridia</taxon>
        <taxon>Peptostreptococcales</taxon>
        <taxon>Peptostreptococcaceae</taxon>
        <taxon>Intestinibacter</taxon>
    </lineage>
</organism>
<protein>
    <submittedName>
        <fullName evidence="4">EamA-like transporter family protein</fullName>
    </submittedName>
</protein>
<feature type="domain" description="EamA" evidence="3">
    <location>
        <begin position="3"/>
        <end position="138"/>
    </location>
</feature>
<dbReference type="AlphaFoldDB" id="A0A6N3E4C4"/>
<feature type="transmembrane region" description="Helical" evidence="2">
    <location>
        <begin position="284"/>
        <end position="305"/>
    </location>
</feature>
<feature type="domain" description="EamA" evidence="3">
    <location>
        <begin position="148"/>
        <end position="300"/>
    </location>
</feature>
<feature type="transmembrane region" description="Helical" evidence="2">
    <location>
        <begin position="261"/>
        <end position="278"/>
    </location>
</feature>
<feature type="transmembrane region" description="Helical" evidence="2">
    <location>
        <begin position="93"/>
        <end position="115"/>
    </location>
</feature>
<feature type="transmembrane region" description="Helical" evidence="2">
    <location>
        <begin position="5"/>
        <end position="26"/>
    </location>
</feature>
<evidence type="ECO:0000313" key="4">
    <source>
        <dbReference type="EMBL" id="VYU35850.1"/>
    </source>
</evidence>
<dbReference type="Pfam" id="PF00892">
    <property type="entry name" value="EamA"/>
    <property type="match status" value="2"/>
</dbReference>
<feature type="transmembrane region" description="Helical" evidence="2">
    <location>
        <begin position="148"/>
        <end position="166"/>
    </location>
</feature>
<dbReference type="EMBL" id="CACRUE010000033">
    <property type="protein sequence ID" value="VYU35850.1"/>
    <property type="molecule type" value="Genomic_DNA"/>
</dbReference>
<dbReference type="GO" id="GO:0016020">
    <property type="term" value="C:membrane"/>
    <property type="evidence" value="ECO:0007669"/>
    <property type="project" value="InterPro"/>
</dbReference>
<sequence>MKKGYLYIALSTFFFSTMEISLKLVAGNFNSIQMTVSRFFVGSLVLLPFAIKHLKAIEVKLEKKDLLLFAWLGFVCIVISMILYQLAVMHTKASVVASIFSCNPIFVLFFAHLLLKANIYKHNIIALILQIIGILFIINPFATKLSVLGIILTILAALTFAFYGVCGKKSTQKFGGTIVTCFSFIFGSLELLLLVFISHISGVADLLISNNLDTFANVPLLSGYTLSSIPVFIYIAVGVTGMGYCFYFLAMEYTDANTTSLIFFFKPIIAPILAFIVLKEVIPVNMIIGILFILTGSIYTILCTMKLQHSLDHKIA</sequence>
<reference evidence="4" key="1">
    <citation type="submission" date="2019-11" db="EMBL/GenBank/DDBJ databases">
        <authorList>
            <person name="Feng L."/>
        </authorList>
    </citation>
    <scope>NUCLEOTIDE SEQUENCE</scope>
    <source>
        <strain evidence="4">IbartlettiiLFYP30</strain>
    </source>
</reference>
<dbReference type="PANTHER" id="PTHR22911:SF79">
    <property type="entry name" value="MOBA-LIKE NTP TRANSFERASE DOMAIN-CONTAINING PROTEIN"/>
    <property type="match status" value="1"/>
</dbReference>